<dbReference type="GO" id="GO:0006935">
    <property type="term" value="P:chemotaxis"/>
    <property type="evidence" value="ECO:0007669"/>
    <property type="project" value="UniProtKB-ARBA"/>
</dbReference>
<comment type="subcellular location">
    <subcellularLocation>
        <location evidence="1">Cell membrane</location>
    </subcellularLocation>
</comment>
<dbReference type="SMART" id="SM00283">
    <property type="entry name" value="MA"/>
    <property type="match status" value="1"/>
</dbReference>
<keyword evidence="5" id="KW-1133">Transmembrane helix</keyword>
<keyword evidence="9" id="KW-0175">Coiled coil</keyword>
<dbReference type="GO" id="GO:0005886">
    <property type="term" value="C:plasma membrane"/>
    <property type="evidence" value="ECO:0007669"/>
    <property type="project" value="UniProtKB-SubCell"/>
</dbReference>
<dbReference type="PROSITE" id="PS50111">
    <property type="entry name" value="CHEMOTAXIS_TRANSDUC_2"/>
    <property type="match status" value="1"/>
</dbReference>
<dbReference type="EMBL" id="JACHLL010000005">
    <property type="protein sequence ID" value="MBB6342837.1"/>
    <property type="molecule type" value="Genomic_DNA"/>
</dbReference>
<keyword evidence="7 8" id="KW-0807">Transducer</keyword>
<accession>A0A7X0BTY5</accession>
<evidence type="ECO:0000259" key="10">
    <source>
        <dbReference type="PROSITE" id="PS50111"/>
    </source>
</evidence>
<dbReference type="InterPro" id="IPR004089">
    <property type="entry name" value="MCPsignal_dom"/>
</dbReference>
<protein>
    <submittedName>
        <fullName evidence="11">Methyl-accepting chemotaxis protein</fullName>
    </submittedName>
</protein>
<evidence type="ECO:0000256" key="5">
    <source>
        <dbReference type="ARBA" id="ARBA00022989"/>
    </source>
</evidence>
<feature type="domain" description="Methyl-accepting transducer" evidence="10">
    <location>
        <begin position="33"/>
        <end position="248"/>
    </location>
</feature>
<comment type="caution">
    <text evidence="11">The sequence shown here is derived from an EMBL/GenBank/DDBJ whole genome shotgun (WGS) entry which is preliminary data.</text>
</comment>
<organism evidence="11 12">
    <name type="scientific">Pseudomonas fluvialis</name>
    <dbReference type="NCBI Taxonomy" id="1793966"/>
    <lineage>
        <taxon>Bacteria</taxon>
        <taxon>Pseudomonadati</taxon>
        <taxon>Pseudomonadota</taxon>
        <taxon>Gammaproteobacteria</taxon>
        <taxon>Pseudomonadales</taxon>
        <taxon>Pseudomonadaceae</taxon>
        <taxon>Pseudomonas</taxon>
    </lineage>
</organism>
<evidence type="ECO:0000256" key="8">
    <source>
        <dbReference type="PROSITE-ProRule" id="PRU00284"/>
    </source>
</evidence>
<keyword evidence="3" id="KW-0488">Methylation</keyword>
<dbReference type="InterPro" id="IPR025991">
    <property type="entry name" value="Chemoreceptor_zinc-bind_dom"/>
</dbReference>
<dbReference type="GO" id="GO:0007165">
    <property type="term" value="P:signal transduction"/>
    <property type="evidence" value="ECO:0007669"/>
    <property type="project" value="UniProtKB-KW"/>
</dbReference>
<keyword evidence="12" id="KW-1185">Reference proteome</keyword>
<keyword evidence="6" id="KW-0472">Membrane</keyword>
<sequence length="362" mass="40340">MFDRKWRLRSEALQQQVSQLEQEKRAMQQELDALRSLQQSSQQELDEHNGLSRYQNQLHGKLALFEDSLSQTRDGVVGQAEQLRSEVDRLRQHSGVFEQTSALLGGFSSSLGTMAEQGISSVQSVELLRQRVSEISRIVELIKAISDQTNLLALNAAIEAARAGEQGRGFAVVADEVRALAQRTSQATQEISQLVGSINQETETASRSIGTLSEEASRLAGDVSSSAETLDEMVVLGEHMSQLIEGIALGSFCEAVKLDHLLFKLTVYQRLFQHDSNTQLSDHHSCRLGQWYRNSDTQALYGSVRSYQQLEQPHRMVHDAAHDALHAAQSRDWNKVLRAVQDMEQGSMQVNQLLSELAQQSA</sequence>
<feature type="coiled-coil region" evidence="9">
    <location>
        <begin position="3"/>
        <end position="44"/>
    </location>
</feature>
<evidence type="ECO:0000313" key="12">
    <source>
        <dbReference type="Proteomes" id="UP000557193"/>
    </source>
</evidence>
<evidence type="ECO:0000256" key="6">
    <source>
        <dbReference type="ARBA" id="ARBA00023136"/>
    </source>
</evidence>
<evidence type="ECO:0000256" key="4">
    <source>
        <dbReference type="ARBA" id="ARBA00022692"/>
    </source>
</evidence>
<dbReference type="PANTHER" id="PTHR32089:SF112">
    <property type="entry name" value="LYSOZYME-LIKE PROTEIN-RELATED"/>
    <property type="match status" value="1"/>
</dbReference>
<keyword evidence="4" id="KW-0812">Transmembrane</keyword>
<dbReference type="Proteomes" id="UP000557193">
    <property type="component" value="Unassembled WGS sequence"/>
</dbReference>
<evidence type="ECO:0000256" key="7">
    <source>
        <dbReference type="ARBA" id="ARBA00023224"/>
    </source>
</evidence>
<proteinExistence type="predicted"/>
<keyword evidence="2" id="KW-1003">Cell membrane</keyword>
<dbReference type="SUPFAM" id="SSF58104">
    <property type="entry name" value="Methyl-accepting chemotaxis protein (MCP) signaling domain"/>
    <property type="match status" value="1"/>
</dbReference>
<evidence type="ECO:0000256" key="2">
    <source>
        <dbReference type="ARBA" id="ARBA00022475"/>
    </source>
</evidence>
<gene>
    <name evidence="11" type="ORF">HNP49_003019</name>
</gene>
<dbReference type="Pfam" id="PF13682">
    <property type="entry name" value="CZB"/>
    <property type="match status" value="1"/>
</dbReference>
<dbReference type="Pfam" id="PF00015">
    <property type="entry name" value="MCPsignal"/>
    <property type="match status" value="1"/>
</dbReference>
<name>A0A7X0BTY5_9PSED</name>
<evidence type="ECO:0000256" key="1">
    <source>
        <dbReference type="ARBA" id="ARBA00004236"/>
    </source>
</evidence>
<evidence type="ECO:0000256" key="3">
    <source>
        <dbReference type="ARBA" id="ARBA00022481"/>
    </source>
</evidence>
<reference evidence="11 12" key="1">
    <citation type="submission" date="2020-08" db="EMBL/GenBank/DDBJ databases">
        <title>Functional genomics of gut bacteria from endangered species of beetles.</title>
        <authorList>
            <person name="Carlos-Shanley C."/>
        </authorList>
    </citation>
    <scope>NUCLEOTIDE SEQUENCE [LARGE SCALE GENOMIC DNA]</scope>
    <source>
        <strain evidence="11 12">S00202</strain>
    </source>
</reference>
<dbReference type="PANTHER" id="PTHR32089">
    <property type="entry name" value="METHYL-ACCEPTING CHEMOTAXIS PROTEIN MCPB"/>
    <property type="match status" value="1"/>
</dbReference>
<evidence type="ECO:0000256" key="9">
    <source>
        <dbReference type="SAM" id="Coils"/>
    </source>
</evidence>
<dbReference type="AlphaFoldDB" id="A0A7X0BTY5"/>
<evidence type="ECO:0000313" key="11">
    <source>
        <dbReference type="EMBL" id="MBB6342837.1"/>
    </source>
</evidence>
<dbReference type="Gene3D" id="1.20.120.30">
    <property type="entry name" value="Aspartate receptor, ligand-binding domain"/>
    <property type="match status" value="1"/>
</dbReference>
<dbReference type="Gene3D" id="1.10.287.950">
    <property type="entry name" value="Methyl-accepting chemotaxis protein"/>
    <property type="match status" value="1"/>
</dbReference>